<dbReference type="PANTHER" id="PTHR33692:SF1">
    <property type="entry name" value="RIBOSOME MATURATION FACTOR RIMM"/>
    <property type="match status" value="1"/>
</dbReference>
<evidence type="ECO:0000256" key="4">
    <source>
        <dbReference type="ARBA" id="ARBA00023186"/>
    </source>
</evidence>
<dbReference type="GO" id="GO:0043022">
    <property type="term" value="F:ribosome binding"/>
    <property type="evidence" value="ECO:0007669"/>
    <property type="project" value="InterPro"/>
</dbReference>
<evidence type="ECO:0000256" key="2">
    <source>
        <dbReference type="ARBA" id="ARBA00022517"/>
    </source>
</evidence>
<evidence type="ECO:0000256" key="5">
    <source>
        <dbReference type="HAMAP-Rule" id="MF_00014"/>
    </source>
</evidence>
<dbReference type="PANTHER" id="PTHR33692">
    <property type="entry name" value="RIBOSOME MATURATION FACTOR RIMM"/>
    <property type="match status" value="1"/>
</dbReference>
<evidence type="ECO:0000313" key="9">
    <source>
        <dbReference type="Proteomes" id="UP000886743"/>
    </source>
</evidence>
<evidence type="ECO:0000256" key="1">
    <source>
        <dbReference type="ARBA" id="ARBA00022490"/>
    </source>
</evidence>
<dbReference type="InterPro" id="IPR011961">
    <property type="entry name" value="RimM"/>
</dbReference>
<dbReference type="GO" id="GO:0005840">
    <property type="term" value="C:ribosome"/>
    <property type="evidence" value="ECO:0007669"/>
    <property type="project" value="InterPro"/>
</dbReference>
<comment type="caution">
    <text evidence="8">The sequence shown here is derived from an EMBL/GenBank/DDBJ whole genome shotgun (WGS) entry which is preliminary data.</text>
</comment>
<gene>
    <name evidence="5 8" type="primary">rimM</name>
    <name evidence="8" type="ORF">IAC74_02725</name>
</gene>
<dbReference type="Pfam" id="PF24986">
    <property type="entry name" value="PRC_RimM"/>
    <property type="match status" value="1"/>
</dbReference>
<reference evidence="8" key="2">
    <citation type="journal article" date="2021" name="PeerJ">
        <title>Extensive microbial diversity within the chicken gut microbiome revealed by metagenomics and culture.</title>
        <authorList>
            <person name="Gilroy R."/>
            <person name="Ravi A."/>
            <person name="Getino M."/>
            <person name="Pursley I."/>
            <person name="Horton D.L."/>
            <person name="Alikhan N.F."/>
            <person name="Baker D."/>
            <person name="Gharbi K."/>
            <person name="Hall N."/>
            <person name="Watson M."/>
            <person name="Adriaenssens E.M."/>
            <person name="Foster-Nyarko E."/>
            <person name="Jarju S."/>
            <person name="Secka A."/>
            <person name="Antonio M."/>
            <person name="Oren A."/>
            <person name="Chaudhuri R.R."/>
            <person name="La Ragione R."/>
            <person name="Hildebrand F."/>
            <person name="Pallen M.J."/>
        </authorList>
    </citation>
    <scope>NUCLEOTIDE SEQUENCE</scope>
    <source>
        <strain evidence="8">4920</strain>
    </source>
</reference>
<dbReference type="EMBL" id="DVOF01000078">
    <property type="protein sequence ID" value="HIV02464.1"/>
    <property type="molecule type" value="Genomic_DNA"/>
</dbReference>
<evidence type="ECO:0000256" key="3">
    <source>
        <dbReference type="ARBA" id="ARBA00022552"/>
    </source>
</evidence>
<dbReference type="AlphaFoldDB" id="A0A9D1NGZ0"/>
<dbReference type="InterPro" id="IPR002676">
    <property type="entry name" value="RimM_N"/>
</dbReference>
<comment type="subunit">
    <text evidence="5">Binds ribosomal protein uS19.</text>
</comment>
<reference evidence="8" key="1">
    <citation type="submission" date="2020-10" db="EMBL/GenBank/DDBJ databases">
        <authorList>
            <person name="Gilroy R."/>
        </authorList>
    </citation>
    <scope>NUCLEOTIDE SEQUENCE</scope>
    <source>
        <strain evidence="8">4920</strain>
    </source>
</reference>
<comment type="function">
    <text evidence="5">An accessory protein needed during the final step in the assembly of 30S ribosomal subunit, possibly for assembly of the head region. Essential for efficient processing of 16S rRNA. May be needed both before and after RbfA during the maturation of 16S rRNA. It has affinity for free ribosomal 30S subunits but not for 70S ribosomes.</text>
</comment>
<feature type="domain" description="Ribosome maturation factor RimM PRC barrel" evidence="7">
    <location>
        <begin position="101"/>
        <end position="167"/>
    </location>
</feature>
<evidence type="ECO:0000259" key="7">
    <source>
        <dbReference type="Pfam" id="PF24986"/>
    </source>
</evidence>
<keyword evidence="1 5" id="KW-0963">Cytoplasm</keyword>
<dbReference type="InterPro" id="IPR036976">
    <property type="entry name" value="RimM_N_sf"/>
</dbReference>
<dbReference type="GO" id="GO:0006364">
    <property type="term" value="P:rRNA processing"/>
    <property type="evidence" value="ECO:0007669"/>
    <property type="project" value="UniProtKB-UniRule"/>
</dbReference>
<dbReference type="GO" id="GO:0005737">
    <property type="term" value="C:cytoplasm"/>
    <property type="evidence" value="ECO:0007669"/>
    <property type="project" value="UniProtKB-SubCell"/>
</dbReference>
<accession>A0A9D1NGZ0</accession>
<dbReference type="GO" id="GO:0042274">
    <property type="term" value="P:ribosomal small subunit biogenesis"/>
    <property type="evidence" value="ECO:0007669"/>
    <property type="project" value="UniProtKB-UniRule"/>
</dbReference>
<dbReference type="Gene3D" id="2.30.30.240">
    <property type="entry name" value="PRC-barrel domain"/>
    <property type="match status" value="1"/>
</dbReference>
<keyword evidence="2 5" id="KW-0690">Ribosome biogenesis</keyword>
<evidence type="ECO:0000313" key="8">
    <source>
        <dbReference type="EMBL" id="HIV02464.1"/>
    </source>
</evidence>
<keyword evidence="3 5" id="KW-0698">rRNA processing</keyword>
<dbReference type="InterPro" id="IPR009000">
    <property type="entry name" value="Transl_B-barrel_sf"/>
</dbReference>
<feature type="domain" description="RimM N-terminal" evidence="6">
    <location>
        <begin position="7"/>
        <end position="89"/>
    </location>
</feature>
<dbReference type="SUPFAM" id="SSF50346">
    <property type="entry name" value="PRC-barrel domain"/>
    <property type="match status" value="1"/>
</dbReference>
<sequence length="169" mass="19049">MKQQTLQVGQVVNTHGLRGEVKVVPWTDTPDVFEDLETVYIDIKKEKKAFALQHIKYQKGNLIVKFAGIDHIDEAETLKNHTLYVDREQLGEPEEGYYICDLLGCAVETDTGDYLGKVVEVFPTGSNDVYVVRPEKGKDILLPVIDEVVLRVDIEEGKIVVHLLEGLVE</sequence>
<dbReference type="Gene3D" id="2.40.30.60">
    <property type="entry name" value="RimM"/>
    <property type="match status" value="1"/>
</dbReference>
<evidence type="ECO:0000259" key="6">
    <source>
        <dbReference type="Pfam" id="PF01782"/>
    </source>
</evidence>
<proteinExistence type="inferred from homology"/>
<keyword evidence="4 5" id="KW-0143">Chaperone</keyword>
<dbReference type="InterPro" id="IPR011033">
    <property type="entry name" value="PRC_barrel-like_sf"/>
</dbReference>
<name>A0A9D1NGZ0_9FIRM</name>
<dbReference type="HAMAP" id="MF_00014">
    <property type="entry name" value="Ribosome_mat_RimM"/>
    <property type="match status" value="1"/>
</dbReference>
<protein>
    <recommendedName>
        <fullName evidence="5">Ribosome maturation factor RimM</fullName>
    </recommendedName>
</protein>
<dbReference type="Pfam" id="PF01782">
    <property type="entry name" value="RimM"/>
    <property type="match status" value="1"/>
</dbReference>
<dbReference type="Proteomes" id="UP000886743">
    <property type="component" value="Unassembled WGS sequence"/>
</dbReference>
<dbReference type="InterPro" id="IPR056792">
    <property type="entry name" value="PRC_RimM"/>
</dbReference>
<comment type="domain">
    <text evidence="5">The PRC barrel domain binds ribosomal protein uS19.</text>
</comment>
<dbReference type="SUPFAM" id="SSF50447">
    <property type="entry name" value="Translation proteins"/>
    <property type="match status" value="1"/>
</dbReference>
<comment type="similarity">
    <text evidence="5">Belongs to the RimM family.</text>
</comment>
<organism evidence="8 9">
    <name type="scientific">Candidatus Aphodoplasma excrementigallinarum</name>
    <dbReference type="NCBI Taxonomy" id="2840673"/>
    <lineage>
        <taxon>Bacteria</taxon>
        <taxon>Bacillati</taxon>
        <taxon>Bacillota</taxon>
        <taxon>Clostridia</taxon>
        <taxon>Eubacteriales</taxon>
        <taxon>Candidatus Aphodoplasma</taxon>
    </lineage>
</organism>
<comment type="subcellular location">
    <subcellularLocation>
        <location evidence="5">Cytoplasm</location>
    </subcellularLocation>
</comment>
<dbReference type="NCBIfam" id="TIGR02273">
    <property type="entry name" value="16S_RimM"/>
    <property type="match status" value="1"/>
</dbReference>